<dbReference type="SUPFAM" id="SSF53335">
    <property type="entry name" value="S-adenosyl-L-methionine-dependent methyltransferases"/>
    <property type="match status" value="1"/>
</dbReference>
<dbReference type="Pfam" id="PF05971">
    <property type="entry name" value="Methyltransf_10"/>
    <property type="match status" value="1"/>
</dbReference>
<name>A0A3N4IFX7_ASCIM</name>
<accession>A0A3N4IFX7</accession>
<evidence type="ECO:0000313" key="3">
    <source>
        <dbReference type="EMBL" id="RPA85063.1"/>
    </source>
</evidence>
<dbReference type="OrthoDB" id="514248at2759"/>
<proteinExistence type="predicted"/>
<organism evidence="3 4">
    <name type="scientific">Ascobolus immersus RN42</name>
    <dbReference type="NCBI Taxonomy" id="1160509"/>
    <lineage>
        <taxon>Eukaryota</taxon>
        <taxon>Fungi</taxon>
        <taxon>Dikarya</taxon>
        <taxon>Ascomycota</taxon>
        <taxon>Pezizomycotina</taxon>
        <taxon>Pezizomycetes</taxon>
        <taxon>Pezizales</taxon>
        <taxon>Ascobolaceae</taxon>
        <taxon>Ascobolus</taxon>
    </lineage>
</organism>
<evidence type="ECO:0000256" key="1">
    <source>
        <dbReference type="ARBA" id="ARBA00022603"/>
    </source>
</evidence>
<evidence type="ECO:0000256" key="2">
    <source>
        <dbReference type="ARBA" id="ARBA00022679"/>
    </source>
</evidence>
<dbReference type="CDD" id="cd02440">
    <property type="entry name" value="AdoMet_MTases"/>
    <property type="match status" value="1"/>
</dbReference>
<dbReference type="InterPro" id="IPR010286">
    <property type="entry name" value="METTL16/RlmF"/>
</dbReference>
<dbReference type="InterPro" id="IPR029063">
    <property type="entry name" value="SAM-dependent_MTases_sf"/>
</dbReference>
<keyword evidence="1" id="KW-0489">Methyltransferase</keyword>
<dbReference type="PANTHER" id="PTHR13393:SF0">
    <property type="entry name" value="RNA N6-ADENOSINE-METHYLTRANSFERASE METTL16"/>
    <property type="match status" value="1"/>
</dbReference>
<dbReference type="STRING" id="1160509.A0A3N4IFX7"/>
<dbReference type="GO" id="GO:0008168">
    <property type="term" value="F:methyltransferase activity"/>
    <property type="evidence" value="ECO:0007669"/>
    <property type="project" value="UniProtKB-KW"/>
</dbReference>
<reference evidence="3 4" key="1">
    <citation type="journal article" date="2018" name="Nat. Ecol. Evol.">
        <title>Pezizomycetes genomes reveal the molecular basis of ectomycorrhizal truffle lifestyle.</title>
        <authorList>
            <person name="Murat C."/>
            <person name="Payen T."/>
            <person name="Noel B."/>
            <person name="Kuo A."/>
            <person name="Morin E."/>
            <person name="Chen J."/>
            <person name="Kohler A."/>
            <person name="Krizsan K."/>
            <person name="Balestrini R."/>
            <person name="Da Silva C."/>
            <person name="Montanini B."/>
            <person name="Hainaut M."/>
            <person name="Levati E."/>
            <person name="Barry K.W."/>
            <person name="Belfiori B."/>
            <person name="Cichocki N."/>
            <person name="Clum A."/>
            <person name="Dockter R.B."/>
            <person name="Fauchery L."/>
            <person name="Guy J."/>
            <person name="Iotti M."/>
            <person name="Le Tacon F."/>
            <person name="Lindquist E.A."/>
            <person name="Lipzen A."/>
            <person name="Malagnac F."/>
            <person name="Mello A."/>
            <person name="Molinier V."/>
            <person name="Miyauchi S."/>
            <person name="Poulain J."/>
            <person name="Riccioni C."/>
            <person name="Rubini A."/>
            <person name="Sitrit Y."/>
            <person name="Splivallo R."/>
            <person name="Traeger S."/>
            <person name="Wang M."/>
            <person name="Zifcakova L."/>
            <person name="Wipf D."/>
            <person name="Zambonelli A."/>
            <person name="Paolocci F."/>
            <person name="Nowrousian M."/>
            <person name="Ottonello S."/>
            <person name="Baldrian P."/>
            <person name="Spatafora J.W."/>
            <person name="Henrissat B."/>
            <person name="Nagy L.G."/>
            <person name="Aury J.M."/>
            <person name="Wincker P."/>
            <person name="Grigoriev I.V."/>
            <person name="Bonfante P."/>
            <person name="Martin F.M."/>
        </authorList>
    </citation>
    <scope>NUCLEOTIDE SEQUENCE [LARGE SCALE GENOMIC DNA]</scope>
    <source>
        <strain evidence="3 4">RN42</strain>
    </source>
</reference>
<dbReference type="PANTHER" id="PTHR13393">
    <property type="entry name" value="SAM-DEPENDENT METHYLTRANSFERASE"/>
    <property type="match status" value="1"/>
</dbReference>
<dbReference type="GO" id="GO:0005634">
    <property type="term" value="C:nucleus"/>
    <property type="evidence" value="ECO:0007669"/>
    <property type="project" value="TreeGrafter"/>
</dbReference>
<sequence length="436" mass="48516">MHPRSPYASSISFALLAERYPELKQYLIHNSHTIDFQNPAAVRCLSAALLKSDWNLDVDFGGKIVPGVPSRLNYILFLQDLLDSTLPRTHSTKPCSTATGLDIGTGASAIYPLLAVRSRPAWKMYATELDPTSLSTAAENVGRNRLEDKITVLPAETDGDSTALRVLPLDLLTSLPPDTVIDFTMCNPPFFDSSTPSAPTDKVLPAKAVCEATPSELSTPGGEVVFVTQMILESLRLRASSVKVRWFTTLLGHKASVEPLVNLLRENAVTNYAITRLTTGANWKGTVRWVLAWSFGEVRPPVEIARGGGITMKSFWPEVGELVIPGVGMKRVLEVIENLKSGVEVFKTTDKNEVWGWCERDVWSRKARRAMQRGEELRDDGGVGWRLVRVEEGMRVVWREGRDRVPFESWSGWVRREALKKVEDKEVVVGMEVEKL</sequence>
<keyword evidence="4" id="KW-1185">Reference proteome</keyword>
<evidence type="ECO:0008006" key="5">
    <source>
        <dbReference type="Google" id="ProtNLM"/>
    </source>
</evidence>
<protein>
    <recommendedName>
        <fullName evidence="5">DUF890 domain protein</fullName>
    </recommendedName>
</protein>
<gene>
    <name evidence="3" type="ORF">BJ508DRAFT_359155</name>
</gene>
<dbReference type="Gene3D" id="3.40.50.150">
    <property type="entry name" value="Vaccinia Virus protein VP39"/>
    <property type="match status" value="1"/>
</dbReference>
<dbReference type="GO" id="GO:0070475">
    <property type="term" value="P:rRNA base methylation"/>
    <property type="evidence" value="ECO:0007669"/>
    <property type="project" value="TreeGrafter"/>
</dbReference>
<dbReference type="Proteomes" id="UP000275078">
    <property type="component" value="Unassembled WGS sequence"/>
</dbReference>
<keyword evidence="2" id="KW-0808">Transferase</keyword>
<dbReference type="AlphaFoldDB" id="A0A3N4IFX7"/>
<evidence type="ECO:0000313" key="4">
    <source>
        <dbReference type="Proteomes" id="UP000275078"/>
    </source>
</evidence>
<dbReference type="EMBL" id="ML119655">
    <property type="protein sequence ID" value="RPA85063.1"/>
    <property type="molecule type" value="Genomic_DNA"/>
</dbReference>